<keyword evidence="3" id="KW-1185">Reference proteome</keyword>
<protein>
    <recommendedName>
        <fullName evidence="4">Myosin tail domain-containing protein</fullName>
    </recommendedName>
</protein>
<name>A0A3S5AF21_9PLAT</name>
<accession>A0A3S5AF21</accession>
<feature type="coiled-coil region" evidence="1">
    <location>
        <begin position="15"/>
        <end position="98"/>
    </location>
</feature>
<gene>
    <name evidence="2" type="ORF">PXEA_LOCUS28844</name>
</gene>
<evidence type="ECO:0008006" key="4">
    <source>
        <dbReference type="Google" id="ProtNLM"/>
    </source>
</evidence>
<dbReference type="AlphaFoldDB" id="A0A3S5AF21"/>
<keyword evidence="1" id="KW-0175">Coiled coil</keyword>
<evidence type="ECO:0000313" key="3">
    <source>
        <dbReference type="Proteomes" id="UP000784294"/>
    </source>
</evidence>
<proteinExistence type="predicted"/>
<dbReference type="Proteomes" id="UP000784294">
    <property type="component" value="Unassembled WGS sequence"/>
</dbReference>
<dbReference type="OrthoDB" id="2018427at2759"/>
<sequence>NARIVEAANNVETSERESRRLVSQAEGRVRELEVELEQEAKKSRDLLANYRKTERIAKETVQAHEEEKRLVVELRDVLDRNQAKMRQLRRQLEEAVSVKNR</sequence>
<organism evidence="2 3">
    <name type="scientific">Protopolystoma xenopodis</name>
    <dbReference type="NCBI Taxonomy" id="117903"/>
    <lineage>
        <taxon>Eukaryota</taxon>
        <taxon>Metazoa</taxon>
        <taxon>Spiralia</taxon>
        <taxon>Lophotrochozoa</taxon>
        <taxon>Platyhelminthes</taxon>
        <taxon>Monogenea</taxon>
        <taxon>Polyopisthocotylea</taxon>
        <taxon>Polystomatidea</taxon>
        <taxon>Polystomatidae</taxon>
        <taxon>Protopolystoma</taxon>
    </lineage>
</organism>
<evidence type="ECO:0000313" key="2">
    <source>
        <dbReference type="EMBL" id="VEL35404.1"/>
    </source>
</evidence>
<comment type="caution">
    <text evidence="2">The sequence shown here is derived from an EMBL/GenBank/DDBJ whole genome shotgun (WGS) entry which is preliminary data.</text>
</comment>
<evidence type="ECO:0000256" key="1">
    <source>
        <dbReference type="SAM" id="Coils"/>
    </source>
</evidence>
<dbReference type="EMBL" id="CAAALY010249753">
    <property type="protein sequence ID" value="VEL35404.1"/>
    <property type="molecule type" value="Genomic_DNA"/>
</dbReference>
<reference evidence="2" key="1">
    <citation type="submission" date="2018-11" db="EMBL/GenBank/DDBJ databases">
        <authorList>
            <consortium name="Pathogen Informatics"/>
        </authorList>
    </citation>
    <scope>NUCLEOTIDE SEQUENCE</scope>
</reference>
<feature type="non-terminal residue" evidence="2">
    <location>
        <position position="1"/>
    </location>
</feature>